<dbReference type="Proteomes" id="UP000623440">
    <property type="component" value="Unassembled WGS sequence"/>
</dbReference>
<gene>
    <name evidence="1" type="ORF">H6G97_45485</name>
</gene>
<dbReference type="RefSeq" id="WP_190946930.1">
    <property type="nucleotide sequence ID" value="NZ_JACJSI010000403.1"/>
</dbReference>
<sequence length="48" mass="5569">MNEVKSSTDGSMQLDKRPLETIWKVSNDLWHKLKPVLDEYDPPKLTGQ</sequence>
<evidence type="ECO:0008006" key="3">
    <source>
        <dbReference type="Google" id="ProtNLM"/>
    </source>
</evidence>
<protein>
    <recommendedName>
        <fullName evidence="3">Transposase</fullName>
    </recommendedName>
</protein>
<reference evidence="1 2" key="1">
    <citation type="journal article" date="2020" name="ISME J.">
        <title>Comparative genomics reveals insights into cyanobacterial evolution and habitat adaptation.</title>
        <authorList>
            <person name="Chen M.Y."/>
            <person name="Teng W.K."/>
            <person name="Zhao L."/>
            <person name="Hu C.X."/>
            <person name="Zhou Y.K."/>
            <person name="Han B.P."/>
            <person name="Song L.R."/>
            <person name="Shu W.S."/>
        </authorList>
    </citation>
    <scope>NUCLEOTIDE SEQUENCE [LARGE SCALE GENOMIC DNA]</scope>
    <source>
        <strain evidence="1 2">FACHB-838</strain>
    </source>
</reference>
<comment type="caution">
    <text evidence="1">The sequence shown here is derived from an EMBL/GenBank/DDBJ whole genome shotgun (WGS) entry which is preliminary data.</text>
</comment>
<accession>A0ABR8E437</accession>
<evidence type="ECO:0000313" key="2">
    <source>
        <dbReference type="Proteomes" id="UP000623440"/>
    </source>
</evidence>
<dbReference type="EMBL" id="JACJSI010000403">
    <property type="protein sequence ID" value="MBD2536178.1"/>
    <property type="molecule type" value="Genomic_DNA"/>
</dbReference>
<name>A0ABR8E437_9NOSO</name>
<keyword evidence="2" id="KW-1185">Reference proteome</keyword>
<proteinExistence type="predicted"/>
<organism evidence="1 2">
    <name type="scientific">Nostoc flagelliforme FACHB-838</name>
    <dbReference type="NCBI Taxonomy" id="2692904"/>
    <lineage>
        <taxon>Bacteria</taxon>
        <taxon>Bacillati</taxon>
        <taxon>Cyanobacteriota</taxon>
        <taxon>Cyanophyceae</taxon>
        <taxon>Nostocales</taxon>
        <taxon>Nostocaceae</taxon>
        <taxon>Nostoc</taxon>
    </lineage>
</organism>
<evidence type="ECO:0000313" key="1">
    <source>
        <dbReference type="EMBL" id="MBD2536178.1"/>
    </source>
</evidence>